<feature type="transmembrane region" description="Helical" evidence="2">
    <location>
        <begin position="135"/>
        <end position="155"/>
    </location>
</feature>
<name>A0ABP6PA74_9ACTN</name>
<evidence type="ECO:0000256" key="1">
    <source>
        <dbReference type="SAM" id="MobiDB-lite"/>
    </source>
</evidence>
<proteinExistence type="predicted"/>
<gene>
    <name evidence="3" type="ORF">GCM10010531_24980</name>
</gene>
<keyword evidence="2" id="KW-0812">Transmembrane</keyword>
<feature type="region of interest" description="Disordered" evidence="1">
    <location>
        <begin position="1"/>
        <end position="40"/>
    </location>
</feature>
<comment type="caution">
    <text evidence="3">The sequence shown here is derived from an EMBL/GenBank/DDBJ whole genome shotgun (WGS) entry which is preliminary data.</text>
</comment>
<feature type="transmembrane region" description="Helical" evidence="2">
    <location>
        <begin position="55"/>
        <end position="76"/>
    </location>
</feature>
<organism evidence="3 4">
    <name type="scientific">Blastococcus jejuensis</name>
    <dbReference type="NCBI Taxonomy" id="351224"/>
    <lineage>
        <taxon>Bacteria</taxon>
        <taxon>Bacillati</taxon>
        <taxon>Actinomycetota</taxon>
        <taxon>Actinomycetes</taxon>
        <taxon>Geodermatophilales</taxon>
        <taxon>Geodermatophilaceae</taxon>
        <taxon>Blastococcus</taxon>
    </lineage>
</organism>
<protein>
    <recommendedName>
        <fullName evidence="5">Tryptophan-associated transmembrane protein (Trp_oprn_chp)</fullName>
    </recommendedName>
</protein>
<feature type="compositionally biased region" description="Acidic residues" evidence="1">
    <location>
        <begin position="31"/>
        <end position="40"/>
    </location>
</feature>
<dbReference type="RefSeq" id="WP_344689223.1">
    <property type="nucleotide sequence ID" value="NZ_BAAAVV010000005.1"/>
</dbReference>
<evidence type="ECO:0000256" key="2">
    <source>
        <dbReference type="SAM" id="Phobius"/>
    </source>
</evidence>
<dbReference type="Proteomes" id="UP001499924">
    <property type="component" value="Unassembled WGS sequence"/>
</dbReference>
<reference evidence="4" key="1">
    <citation type="journal article" date="2019" name="Int. J. Syst. Evol. Microbiol.">
        <title>The Global Catalogue of Microorganisms (GCM) 10K type strain sequencing project: providing services to taxonomists for standard genome sequencing and annotation.</title>
        <authorList>
            <consortium name="The Broad Institute Genomics Platform"/>
            <consortium name="The Broad Institute Genome Sequencing Center for Infectious Disease"/>
            <person name="Wu L."/>
            <person name="Ma J."/>
        </authorList>
    </citation>
    <scope>NUCLEOTIDE SEQUENCE [LARGE SCALE GENOMIC DNA]</scope>
    <source>
        <strain evidence="4">JCM 15614</strain>
    </source>
</reference>
<sequence length="204" mass="21227">MLERQRTVPGTPPPRGAADDEPTILGFPAEIESDEDDDETDPGVALVVLRRPDRIAGAALVLAGVASAASLTVPWVRGERERGLSLFRRGLEVVDSGLGEFLRSGLWQPVAVVLGGGVMLVLGLLLFLPAHTHRLLGVLALVAALTATAAVLTLLAGADWSTGQFDLGTWVAIAVAALGVLGALKAMLSLPRVTTPPRVATPPR</sequence>
<feature type="transmembrane region" description="Helical" evidence="2">
    <location>
        <begin position="167"/>
        <end position="188"/>
    </location>
</feature>
<evidence type="ECO:0000313" key="3">
    <source>
        <dbReference type="EMBL" id="GAA3170710.1"/>
    </source>
</evidence>
<evidence type="ECO:0008006" key="5">
    <source>
        <dbReference type="Google" id="ProtNLM"/>
    </source>
</evidence>
<accession>A0ABP6PA74</accession>
<keyword evidence="4" id="KW-1185">Reference proteome</keyword>
<feature type="transmembrane region" description="Helical" evidence="2">
    <location>
        <begin position="106"/>
        <end position="128"/>
    </location>
</feature>
<evidence type="ECO:0000313" key="4">
    <source>
        <dbReference type="Proteomes" id="UP001499924"/>
    </source>
</evidence>
<keyword evidence="2" id="KW-1133">Transmembrane helix</keyword>
<dbReference type="EMBL" id="BAAAVV010000005">
    <property type="protein sequence ID" value="GAA3170710.1"/>
    <property type="molecule type" value="Genomic_DNA"/>
</dbReference>
<keyword evidence="2" id="KW-0472">Membrane</keyword>